<evidence type="ECO:0000313" key="3">
    <source>
        <dbReference type="Proteomes" id="UP000069654"/>
    </source>
</evidence>
<dbReference type="Proteomes" id="UP000069654">
    <property type="component" value="Unassembled WGS sequence"/>
</dbReference>
<keyword evidence="1" id="KW-1133">Transmembrane helix</keyword>
<dbReference type="RefSeq" id="WP_003925822.1">
    <property type="nucleotide sequence ID" value="NZ_BCTB01000009.1"/>
</dbReference>
<gene>
    <name evidence="2" type="ORF">RMCT_1766</name>
</gene>
<organism evidence="2 3">
    <name type="scientific">Mycolicibacterium thermoresistibile</name>
    <name type="common">Mycobacterium thermoresistibile</name>
    <dbReference type="NCBI Taxonomy" id="1797"/>
    <lineage>
        <taxon>Bacteria</taxon>
        <taxon>Bacillati</taxon>
        <taxon>Actinomycetota</taxon>
        <taxon>Actinomycetes</taxon>
        <taxon>Mycobacteriales</taxon>
        <taxon>Mycobacteriaceae</taxon>
        <taxon>Mycolicibacterium</taxon>
    </lineage>
</organism>
<dbReference type="EMBL" id="BCTB01000009">
    <property type="protein sequence ID" value="GAT14796.1"/>
    <property type="molecule type" value="Genomic_DNA"/>
</dbReference>
<feature type="transmembrane region" description="Helical" evidence="1">
    <location>
        <begin position="53"/>
        <end position="73"/>
    </location>
</feature>
<dbReference type="Pfam" id="PF10745">
    <property type="entry name" value="DUF2530"/>
    <property type="match status" value="1"/>
</dbReference>
<evidence type="ECO:0000313" key="2">
    <source>
        <dbReference type="EMBL" id="GAT14796.1"/>
    </source>
</evidence>
<name>A0A124E868_MYCTH</name>
<reference evidence="3" key="2">
    <citation type="submission" date="2016-02" db="EMBL/GenBank/DDBJ databases">
        <title>Draft genome sequence of five rapidly growing Mycobacterium species.</title>
        <authorList>
            <person name="Katahira K."/>
            <person name="Gotou Y."/>
            <person name="Iida K."/>
            <person name="Ogura Y."/>
            <person name="Hayashi T."/>
        </authorList>
    </citation>
    <scope>NUCLEOTIDE SEQUENCE [LARGE SCALE GENOMIC DNA]</scope>
    <source>
        <strain evidence="3">JCM6362</strain>
    </source>
</reference>
<sequence length="90" mass="9659">MATETPADTAPRPPAAPPLPRILLQPWPVITVITVGWLVAALLAFTVDSLHTWRPYTVAGLAVGALGTLIYVWQRHAVRRGARGAQDGLL</sequence>
<accession>A0A124E868</accession>
<dbReference type="STRING" id="1797.RMCT_1766"/>
<proteinExistence type="predicted"/>
<dbReference type="InterPro" id="IPR019681">
    <property type="entry name" value="DUF2530"/>
</dbReference>
<evidence type="ECO:0008006" key="4">
    <source>
        <dbReference type="Google" id="ProtNLM"/>
    </source>
</evidence>
<keyword evidence="1" id="KW-0472">Membrane</keyword>
<reference evidence="2 3" key="1">
    <citation type="journal article" date="2016" name="Genome Announc.">
        <title>Draft Genome Sequences of Five Rapidly Growing Mycobacterium Species, M. thermoresistibile, M. fortuitum subsp. acetamidolyticum, M. canariasense, M. brisbanense, and M. novocastrense.</title>
        <authorList>
            <person name="Katahira K."/>
            <person name="Ogura Y."/>
            <person name="Gotoh Y."/>
            <person name="Hayashi T."/>
        </authorList>
    </citation>
    <scope>NUCLEOTIDE SEQUENCE [LARGE SCALE GENOMIC DNA]</scope>
    <source>
        <strain evidence="2 3">JCM6362</strain>
    </source>
</reference>
<keyword evidence="1" id="KW-0812">Transmembrane</keyword>
<dbReference type="OMA" id="CGWVIAT"/>
<dbReference type="AlphaFoldDB" id="A0A124E868"/>
<comment type="caution">
    <text evidence="2">The sequence shown here is derived from an EMBL/GenBank/DDBJ whole genome shotgun (WGS) entry which is preliminary data.</text>
</comment>
<feature type="transmembrane region" description="Helical" evidence="1">
    <location>
        <begin position="27"/>
        <end position="47"/>
    </location>
</feature>
<evidence type="ECO:0000256" key="1">
    <source>
        <dbReference type="SAM" id="Phobius"/>
    </source>
</evidence>
<dbReference type="OrthoDB" id="4774615at2"/>
<protein>
    <recommendedName>
        <fullName evidence="4">Transmembrane protein</fullName>
    </recommendedName>
</protein>